<protein>
    <submittedName>
        <fullName evidence="2">Uncharacterized protein</fullName>
    </submittedName>
</protein>
<evidence type="ECO:0000256" key="1">
    <source>
        <dbReference type="SAM" id="MobiDB-lite"/>
    </source>
</evidence>
<name>A0AAV1UEB5_9STRA</name>
<dbReference type="AlphaFoldDB" id="A0AAV1UEB5"/>
<organism evidence="2 3">
    <name type="scientific">Peronospora matthiolae</name>
    <dbReference type="NCBI Taxonomy" id="2874970"/>
    <lineage>
        <taxon>Eukaryota</taxon>
        <taxon>Sar</taxon>
        <taxon>Stramenopiles</taxon>
        <taxon>Oomycota</taxon>
        <taxon>Peronosporomycetes</taxon>
        <taxon>Peronosporales</taxon>
        <taxon>Peronosporaceae</taxon>
        <taxon>Peronospora</taxon>
    </lineage>
</organism>
<evidence type="ECO:0000313" key="3">
    <source>
        <dbReference type="Proteomes" id="UP001162060"/>
    </source>
</evidence>
<feature type="compositionally biased region" description="Acidic residues" evidence="1">
    <location>
        <begin position="1"/>
        <end position="11"/>
    </location>
</feature>
<reference evidence="2" key="1">
    <citation type="submission" date="2024-01" db="EMBL/GenBank/DDBJ databases">
        <authorList>
            <person name="Webb A."/>
        </authorList>
    </citation>
    <scope>NUCLEOTIDE SEQUENCE</scope>
    <source>
        <strain evidence="2">Pm1</strain>
    </source>
</reference>
<comment type="caution">
    <text evidence="2">The sequence shown here is derived from an EMBL/GenBank/DDBJ whole genome shotgun (WGS) entry which is preliminary data.</text>
</comment>
<feature type="region of interest" description="Disordered" evidence="1">
    <location>
        <begin position="1"/>
        <end position="44"/>
    </location>
</feature>
<dbReference type="Proteomes" id="UP001162060">
    <property type="component" value="Unassembled WGS sequence"/>
</dbReference>
<gene>
    <name evidence="2" type="ORF">PM001_LOCUS17137</name>
</gene>
<accession>A0AAV1UEB5</accession>
<sequence>MASDMNMDETSDGSTEPTHSRDMTAAGHSTAVYTPEGASRLRDNGVAHTTATVVEATVEQRLYKYRNGGLLASQ</sequence>
<dbReference type="EMBL" id="CAKLBY020000188">
    <property type="protein sequence ID" value="CAK7931987.1"/>
    <property type="molecule type" value="Genomic_DNA"/>
</dbReference>
<evidence type="ECO:0000313" key="2">
    <source>
        <dbReference type="EMBL" id="CAK7931987.1"/>
    </source>
</evidence>
<proteinExistence type="predicted"/>